<organism evidence="1 2">
    <name type="scientific">Panagrolaimus sp. PS1159</name>
    <dbReference type="NCBI Taxonomy" id="55785"/>
    <lineage>
        <taxon>Eukaryota</taxon>
        <taxon>Metazoa</taxon>
        <taxon>Ecdysozoa</taxon>
        <taxon>Nematoda</taxon>
        <taxon>Chromadorea</taxon>
        <taxon>Rhabditida</taxon>
        <taxon>Tylenchina</taxon>
        <taxon>Panagrolaimomorpha</taxon>
        <taxon>Panagrolaimoidea</taxon>
        <taxon>Panagrolaimidae</taxon>
        <taxon>Panagrolaimus</taxon>
    </lineage>
</organism>
<dbReference type="Proteomes" id="UP000887580">
    <property type="component" value="Unplaced"/>
</dbReference>
<proteinExistence type="predicted"/>
<dbReference type="WBParaSite" id="PS1159_v2.g3842.t1">
    <property type="protein sequence ID" value="PS1159_v2.g3842.t1"/>
    <property type="gene ID" value="PS1159_v2.g3842"/>
</dbReference>
<sequence>MNHQRICIILFVFVALICQIYISAAPHGGPGPEKLPNETNVSPVPVKPQPAIELPTTELAATELQTTTKSDASNVMILPTALFATFVIHMF</sequence>
<protein>
    <submittedName>
        <fullName evidence="2">Uncharacterized protein</fullName>
    </submittedName>
</protein>
<evidence type="ECO:0000313" key="1">
    <source>
        <dbReference type="Proteomes" id="UP000887580"/>
    </source>
</evidence>
<name>A0AC35GC62_9BILA</name>
<evidence type="ECO:0000313" key="2">
    <source>
        <dbReference type="WBParaSite" id="PS1159_v2.g3842.t1"/>
    </source>
</evidence>
<accession>A0AC35GC62</accession>
<reference evidence="2" key="1">
    <citation type="submission" date="2022-11" db="UniProtKB">
        <authorList>
            <consortium name="WormBaseParasite"/>
        </authorList>
    </citation>
    <scope>IDENTIFICATION</scope>
</reference>